<comment type="caution">
    <text evidence="3">The sequence shown here is derived from an EMBL/GenBank/DDBJ whole genome shotgun (WGS) entry which is preliminary data.</text>
</comment>
<dbReference type="InterPro" id="IPR014710">
    <property type="entry name" value="RmlC-like_jellyroll"/>
</dbReference>
<dbReference type="Proteomes" id="UP000290759">
    <property type="component" value="Unassembled WGS sequence"/>
</dbReference>
<reference evidence="3 4" key="1">
    <citation type="submission" date="2018-12" db="EMBL/GenBank/DDBJ databases">
        <authorList>
            <person name="Grouzdev D.S."/>
            <person name="Krutkina M.S."/>
        </authorList>
    </citation>
    <scope>NUCLEOTIDE SEQUENCE [LARGE SCALE GENOMIC DNA]</scope>
    <source>
        <strain evidence="3 4">RmlP026</strain>
    </source>
</reference>
<dbReference type="AlphaFoldDB" id="A0A4Q2U2B1"/>
<dbReference type="InterPro" id="IPR013096">
    <property type="entry name" value="Cupin_2"/>
</dbReference>
<dbReference type="PANTHER" id="PTHR36440:SF1">
    <property type="entry name" value="PUTATIVE (AFU_ORTHOLOGUE AFUA_8G07350)-RELATED"/>
    <property type="match status" value="1"/>
</dbReference>
<keyword evidence="4" id="KW-1185">Reference proteome</keyword>
<gene>
    <name evidence="3" type="ORF">D3273_27350</name>
</gene>
<evidence type="ECO:0000259" key="2">
    <source>
        <dbReference type="Pfam" id="PF07883"/>
    </source>
</evidence>
<dbReference type="InterPro" id="IPR053146">
    <property type="entry name" value="QDO-like"/>
</dbReference>
<dbReference type="Gene3D" id="2.60.120.10">
    <property type="entry name" value="Jelly Rolls"/>
    <property type="match status" value="1"/>
</dbReference>
<feature type="region of interest" description="Disordered" evidence="1">
    <location>
        <begin position="1"/>
        <end position="20"/>
    </location>
</feature>
<dbReference type="OrthoDB" id="6058at2"/>
<dbReference type="PANTHER" id="PTHR36440">
    <property type="entry name" value="PUTATIVE (AFU_ORTHOLOGUE AFUA_8G07350)-RELATED"/>
    <property type="match status" value="1"/>
</dbReference>
<organism evidence="3 4">
    <name type="scientific">Lichenibacterium minor</name>
    <dbReference type="NCBI Taxonomy" id="2316528"/>
    <lineage>
        <taxon>Bacteria</taxon>
        <taxon>Pseudomonadati</taxon>
        <taxon>Pseudomonadota</taxon>
        <taxon>Alphaproteobacteria</taxon>
        <taxon>Hyphomicrobiales</taxon>
        <taxon>Lichenihabitantaceae</taxon>
        <taxon>Lichenibacterium</taxon>
    </lineage>
</organism>
<name>A0A4Q2U2B1_9HYPH</name>
<evidence type="ECO:0000313" key="4">
    <source>
        <dbReference type="Proteomes" id="UP000290759"/>
    </source>
</evidence>
<evidence type="ECO:0000313" key="3">
    <source>
        <dbReference type="EMBL" id="RYC28806.1"/>
    </source>
</evidence>
<dbReference type="SUPFAM" id="SSF51182">
    <property type="entry name" value="RmlC-like cupins"/>
    <property type="match status" value="1"/>
</dbReference>
<feature type="domain" description="Cupin type-2" evidence="2">
    <location>
        <begin position="57"/>
        <end position="123"/>
    </location>
</feature>
<dbReference type="InterPro" id="IPR011051">
    <property type="entry name" value="RmlC_Cupin_sf"/>
</dbReference>
<reference evidence="3 4" key="2">
    <citation type="submission" date="2019-02" db="EMBL/GenBank/DDBJ databases">
        <title>'Lichenibacterium ramalinii' gen. nov. sp. nov., 'Lichenibacterium minor' gen. nov. sp. nov.</title>
        <authorList>
            <person name="Pankratov T."/>
        </authorList>
    </citation>
    <scope>NUCLEOTIDE SEQUENCE [LARGE SCALE GENOMIC DNA]</scope>
    <source>
        <strain evidence="3 4">RmlP026</strain>
    </source>
</reference>
<sequence length="172" mass="18191">MMAMTLASCPAPAYTPASTTRTAPMRPIETIAFAGTSVYVLVSGEETGRQFALLHITNPPGVWTPRHRHLNEDETVYVLSGQVEIETGGETQLLSAGEVVVLPRAQAHRLGNAGPEPAQALVFCTPSGFEQFVREAGQPVSNNEPARAPDAATLGRLVGLSSRFGIELLPAG</sequence>
<protein>
    <submittedName>
        <fullName evidence="3">Cupin domain-containing protein</fullName>
    </submittedName>
</protein>
<evidence type="ECO:0000256" key="1">
    <source>
        <dbReference type="SAM" id="MobiDB-lite"/>
    </source>
</evidence>
<proteinExistence type="predicted"/>
<dbReference type="EMBL" id="QYBB01000113">
    <property type="protein sequence ID" value="RYC28806.1"/>
    <property type="molecule type" value="Genomic_DNA"/>
</dbReference>
<accession>A0A4Q2U2B1</accession>
<dbReference type="Pfam" id="PF07883">
    <property type="entry name" value="Cupin_2"/>
    <property type="match status" value="1"/>
</dbReference>